<accession>A0A1Y0I1J8</accession>
<gene>
    <name evidence="1" type="ORF">OLMES_0173</name>
</gene>
<evidence type="ECO:0000313" key="2">
    <source>
        <dbReference type="Proteomes" id="UP000196027"/>
    </source>
</evidence>
<reference evidence="1 2" key="1">
    <citation type="submission" date="2017-05" db="EMBL/GenBank/DDBJ databases">
        <title>Genomic insights into alkan degradation activity of Oleiphilus messinensis.</title>
        <authorList>
            <person name="Kozyavkin S.A."/>
            <person name="Slesarev A.I."/>
            <person name="Golyshin P.N."/>
            <person name="Korzhenkov A."/>
            <person name="Golyshina O.N."/>
            <person name="Toshchakov S.V."/>
        </authorList>
    </citation>
    <scope>NUCLEOTIDE SEQUENCE [LARGE SCALE GENOMIC DNA]</scope>
    <source>
        <strain evidence="1 2">ME102</strain>
    </source>
</reference>
<name>A0A1Y0I1J8_9GAMM</name>
<organism evidence="1 2">
    <name type="scientific">Oleiphilus messinensis</name>
    <dbReference type="NCBI Taxonomy" id="141451"/>
    <lineage>
        <taxon>Bacteria</taxon>
        <taxon>Pseudomonadati</taxon>
        <taxon>Pseudomonadota</taxon>
        <taxon>Gammaproteobacteria</taxon>
        <taxon>Oceanospirillales</taxon>
        <taxon>Oleiphilaceae</taxon>
        <taxon>Oleiphilus</taxon>
    </lineage>
</organism>
<dbReference type="KEGG" id="ome:OLMES_0173"/>
<dbReference type="Proteomes" id="UP000196027">
    <property type="component" value="Chromosome"/>
</dbReference>
<dbReference type="AlphaFoldDB" id="A0A1Y0I1J8"/>
<keyword evidence="2" id="KW-1185">Reference proteome</keyword>
<sequence>MSDKDILCQAIMFYLDANEDMLFRIARYKTNEPFFNTGRHGSWRNELSLKVQYVSGLLNATSLRH</sequence>
<proteinExistence type="predicted"/>
<protein>
    <submittedName>
        <fullName evidence="1">Uncharacterized protein</fullName>
    </submittedName>
</protein>
<dbReference type="EMBL" id="CP021425">
    <property type="protein sequence ID" value="ARU54281.1"/>
    <property type="molecule type" value="Genomic_DNA"/>
</dbReference>
<evidence type="ECO:0000313" key="1">
    <source>
        <dbReference type="EMBL" id="ARU54281.1"/>
    </source>
</evidence>